<dbReference type="EMBL" id="GQ412706">
    <property type="protein sequence ID" value="ACU26403.1"/>
    <property type="molecule type" value="Genomic_DNA"/>
</dbReference>
<dbReference type="AlphaFoldDB" id="C7FPA1"/>
<dbReference type="GO" id="GO:0044877">
    <property type="term" value="F:protein-containing complex binding"/>
    <property type="evidence" value="ECO:0007669"/>
    <property type="project" value="TreeGrafter"/>
</dbReference>
<reference evidence="1" key="1">
    <citation type="journal article" date="2009" name="Environ. Microbiol. Rep.">
        <title>Characterization of canthaxanthin biosynthesis genes from an uncultured marine bacterium.</title>
        <authorList>
            <person name="Maresca J.A."/>
            <person name="Braff J.C."/>
            <person name="Delong E.F."/>
        </authorList>
    </citation>
    <scope>NUCLEOTIDE SEQUENCE</scope>
</reference>
<protein>
    <submittedName>
        <fullName evidence="1">Predicted nucleoside-diphosphate-sugar epimerase</fullName>
    </submittedName>
</protein>
<sequence>MVAVAGASGFIGQALGPNLSESFAPISLSRSLREPGGGYRSCRQVDLFSLSGATEALRGARFAVYLVHSMMPAARLVQGHFEDLDVLCADNFARAAAEVGVEHIVYVGGLLPSGNALSEHLRSRQEMERALGATGIPVTTLRCGLVVGARGSSYQLLARLVRRLPLMVCPSWTSSRMQPVALGDVVAAITQVTDDVPDESRVFDLGAADAVSYRELMAATARSFGLTRRFISVPVLSPGLSRLWVTLTTGAPKALVAPLIQSLRHDMLARPDAKLPTERPTTSLVEMLREAADEQGDVTIVPRAFRRATRPKGPSTVCSVQRMTTPPGRDIRWVADEYFRWLARKMRGLIHITRSEDGQEIQFVFRLTGQPLLGLRRLAHRSGPDREVMLVTEGLLARTTERGRLEFRNVLGDRTLIAALHDFVPRLPWWIYRVTQGTFHRWVMVRFGAHLRRLSRDETPKTETS</sequence>
<dbReference type="PANTHER" id="PTHR12126">
    <property type="entry name" value="NADH-UBIQUINONE OXIDOREDUCTASE 39 KDA SUBUNIT-RELATED"/>
    <property type="match status" value="1"/>
</dbReference>
<organism evidence="1">
    <name type="scientific">uncultured bacterium HF186_25m_30B18</name>
    <dbReference type="NCBI Taxonomy" id="662885"/>
    <lineage>
        <taxon>Bacteria</taxon>
        <taxon>environmental samples</taxon>
    </lineage>
</organism>
<name>C7FPA1_9BACT</name>
<evidence type="ECO:0000313" key="1">
    <source>
        <dbReference type="EMBL" id="ACU26403.1"/>
    </source>
</evidence>
<proteinExistence type="predicted"/>
<accession>C7FPA1</accession>
<dbReference type="SUPFAM" id="SSF51735">
    <property type="entry name" value="NAD(P)-binding Rossmann-fold domains"/>
    <property type="match status" value="1"/>
</dbReference>
<dbReference type="InterPro" id="IPR036291">
    <property type="entry name" value="NAD(P)-bd_dom_sf"/>
</dbReference>
<dbReference type="Gene3D" id="3.40.50.720">
    <property type="entry name" value="NAD(P)-binding Rossmann-like Domain"/>
    <property type="match status" value="1"/>
</dbReference>
<dbReference type="PANTHER" id="PTHR12126:SF11">
    <property type="entry name" value="NADH DEHYDROGENASE [UBIQUINONE] 1 ALPHA SUBCOMPLEX SUBUNIT 9, MITOCHONDRIAL"/>
    <property type="match status" value="1"/>
</dbReference>
<dbReference type="InterPro" id="IPR051207">
    <property type="entry name" value="ComplexI_NDUFA9_subunit"/>
</dbReference>